<reference evidence="1 2" key="1">
    <citation type="submission" date="2018-09" db="EMBL/GenBank/DDBJ databases">
        <title>Genomic investigation of the strawberry pathogen Phytophthora fragariae indicates pathogenicity is determined by transcriptional variation in three key races.</title>
        <authorList>
            <person name="Adams T.M."/>
            <person name="Armitage A.D."/>
            <person name="Sobczyk M.K."/>
            <person name="Bates H.J."/>
            <person name="Dunwell J.M."/>
            <person name="Nellist C.F."/>
            <person name="Harrison R.J."/>
        </authorList>
    </citation>
    <scope>NUCLEOTIDE SEQUENCE [LARGE SCALE GENOMIC DNA]</scope>
    <source>
        <strain evidence="1 2">BC-23</strain>
    </source>
</reference>
<dbReference type="Proteomes" id="UP000476176">
    <property type="component" value="Unassembled WGS sequence"/>
</dbReference>
<sequence>MLKVLQKRFDETKVSSMVSHAAESSHTKELGWRLIQEMWLSESMTAGRVFNRLQLDRAGISLFKQPKLTIWFSYVTKLDTANADEVMFSVLKSLYSKKQLAKMLSAAKEVDETKDFATKLEKQLLRSDGK</sequence>
<comment type="caution">
    <text evidence="1">The sequence shown here is derived from an EMBL/GenBank/DDBJ whole genome shotgun (WGS) entry which is preliminary data.</text>
</comment>
<gene>
    <name evidence="1" type="ORF">PF004_g10445</name>
</gene>
<dbReference type="EMBL" id="QXGC01000542">
    <property type="protein sequence ID" value="KAE9230632.1"/>
    <property type="molecule type" value="Genomic_DNA"/>
</dbReference>
<evidence type="ECO:0000313" key="1">
    <source>
        <dbReference type="EMBL" id="KAE9230632.1"/>
    </source>
</evidence>
<organism evidence="1 2">
    <name type="scientific">Phytophthora fragariae</name>
    <dbReference type="NCBI Taxonomy" id="53985"/>
    <lineage>
        <taxon>Eukaryota</taxon>
        <taxon>Sar</taxon>
        <taxon>Stramenopiles</taxon>
        <taxon>Oomycota</taxon>
        <taxon>Peronosporomycetes</taxon>
        <taxon>Peronosporales</taxon>
        <taxon>Peronosporaceae</taxon>
        <taxon>Phytophthora</taxon>
    </lineage>
</organism>
<proteinExistence type="predicted"/>
<name>A0A6G0P193_9STRA</name>
<protein>
    <recommendedName>
        <fullName evidence="3">RXLR phytopathogen effector protein WY-domain domain-containing protein</fullName>
    </recommendedName>
</protein>
<accession>A0A6G0P193</accession>
<dbReference type="AlphaFoldDB" id="A0A6G0P193"/>
<evidence type="ECO:0000313" key="2">
    <source>
        <dbReference type="Proteomes" id="UP000476176"/>
    </source>
</evidence>
<evidence type="ECO:0008006" key="3">
    <source>
        <dbReference type="Google" id="ProtNLM"/>
    </source>
</evidence>